<gene>
    <name evidence="3" type="ORF">CVIRNUC_000896</name>
</gene>
<dbReference type="PANTHER" id="PTHR36983:SF2">
    <property type="entry name" value="DNAJ HOMOLOG SUBFAMILY C MEMBER 13"/>
    <property type="match status" value="1"/>
</dbReference>
<accession>A0AAV1HSF5</accession>
<dbReference type="InterPro" id="IPR045802">
    <property type="entry name" value="GRV2/DNAJC13_N"/>
</dbReference>
<evidence type="ECO:0000256" key="1">
    <source>
        <dbReference type="SAM" id="MobiDB-lite"/>
    </source>
</evidence>
<feature type="compositionally biased region" description="Low complexity" evidence="1">
    <location>
        <begin position="2571"/>
        <end position="2597"/>
    </location>
</feature>
<feature type="region of interest" description="Disordered" evidence="1">
    <location>
        <begin position="145"/>
        <end position="200"/>
    </location>
</feature>
<dbReference type="PANTHER" id="PTHR36983">
    <property type="entry name" value="DNAJ HOMOLOG SUBFAMILY C MEMBER 13"/>
    <property type="match status" value="1"/>
</dbReference>
<dbReference type="GO" id="GO:0010008">
    <property type="term" value="C:endosome membrane"/>
    <property type="evidence" value="ECO:0007669"/>
    <property type="project" value="TreeGrafter"/>
</dbReference>
<dbReference type="InterPro" id="IPR036869">
    <property type="entry name" value="J_dom_sf"/>
</dbReference>
<feature type="compositionally biased region" description="Polar residues" evidence="1">
    <location>
        <begin position="2838"/>
        <end position="2851"/>
    </location>
</feature>
<dbReference type="PROSITE" id="PS50076">
    <property type="entry name" value="DNAJ_2"/>
    <property type="match status" value="1"/>
</dbReference>
<dbReference type="InterPro" id="IPR016024">
    <property type="entry name" value="ARM-type_fold"/>
</dbReference>
<comment type="caution">
    <text evidence="3">The sequence shown here is derived from an EMBL/GenBank/DDBJ whole genome shotgun (WGS) entry which is preliminary data.</text>
</comment>
<feature type="compositionally biased region" description="Polar residues" evidence="1">
    <location>
        <begin position="2548"/>
        <end position="2557"/>
    </location>
</feature>
<feature type="compositionally biased region" description="Polar residues" evidence="1">
    <location>
        <begin position="2925"/>
        <end position="2955"/>
    </location>
</feature>
<dbReference type="Pfam" id="PF19432">
    <property type="entry name" value="RME-8_N"/>
    <property type="match status" value="3"/>
</dbReference>
<reference evidence="3 4" key="1">
    <citation type="submission" date="2023-10" db="EMBL/GenBank/DDBJ databases">
        <authorList>
            <person name="Maclean D."/>
            <person name="Macfadyen A."/>
        </authorList>
    </citation>
    <scope>NUCLEOTIDE SEQUENCE [LARGE SCALE GENOMIC DNA]</scope>
</reference>
<proteinExistence type="predicted"/>
<feature type="compositionally biased region" description="Polar residues" evidence="1">
    <location>
        <begin position="2968"/>
        <end position="2977"/>
    </location>
</feature>
<feature type="region of interest" description="Disordered" evidence="1">
    <location>
        <begin position="2407"/>
        <end position="2440"/>
    </location>
</feature>
<feature type="region of interest" description="Disordered" evidence="1">
    <location>
        <begin position="539"/>
        <end position="664"/>
    </location>
</feature>
<dbReference type="GO" id="GO:2000641">
    <property type="term" value="P:regulation of early endosome to late endosome transport"/>
    <property type="evidence" value="ECO:0007669"/>
    <property type="project" value="InterPro"/>
</dbReference>
<sequence length="3025" mass="316860">MQGTGQGARKGASRRLVLTAGALLERRPATYEVAERRHLAALAAVVRFAAEPTWLGLEWTDGAPAAMYILPGRDALLAALLDAAQVSAGRPIPVLPQHTFPGNVVLSSRATSGLSPPVLPDPNLEKLVLGHLAAAAREALSALADVPPGASDEGRAGRADTSDGSASDQFSVGSPPNPQRKPMMGGMSATFGSRRDTSDMMRGAPLRGVSANSVQEPVTDFRQRVAECNACIPYSGVASSARVEDSALTAILSLLPVDPPAGANPPPPGTKEAIRCINILHCLQRLVTSTSVAAAVLQTPGAVPRMFAAMTCGQEHVEAEALRLLTRLWAPATARSGNGPWELPKVGPGRPGSDAADLQSQMAGHDAGSAGRQAKSLCLAPTGRASRLVSMLRHSAAPTAAYPTMAAAEALASVVCEPGARTTDPILRHALLSETGALGRPLFAVFNHPARRVLDAAALIMRAVAEGGANAAAPMREAALTEGAILHHLSVGMSGTQDPRAKLSRDLVALLADDYVPAQQLLKRIFPSGLLMYLAQRQPQKVPRRLPVRHPEQAAMQRQSVSDVPRERAMSPEPQHPSQRRAAGEPGHLNPVASPPESPRAPAAAQRQPEAPAASSSAPADVAADLQSSAAAPRSPPTLREGGGQERDMAAVSKPAEEPPDMGRSLRCNWDAFWSAALKDHCHAGLIWNERTRSELREALQAEENALRAGRTRVMDGSGGMPSWNHMEFRMRYPSLANQLTVSGIYVKLLLDGLDQGAVDKVGNPRDVFLALHHHFLCLADAGLRLAGAEDDRHSLPEQTVLSAAVSRDPEGERELCARAMAALYHAHAAAIGPFDNTAHMAALLDRTASKALRHCLLRLAEALLIPRSASISDQASQAARSNATAFVEAGGVMLAVDLVAGAHELKERTRVPLQTNLIAYSSHATEVKEWYWYPDSSSVSSAAAGDGNTDHAEGKQAGPITKDVLRTYFSQGKIDMKTRVWAAGMAEAQPIWALRELRWLTARRSGSLSCVEAAEIALRILHELVRLQAAVDAEGNPLQPLPIVHRTLASPHCLPHIAQVMLTGEPSLVSMSAALLEAMLEHNAASLATLYQTGVFFFALAYCGSNLVEIGRLFKVAHLAQHFKASAASGPGVPIGQRSFLGGLLPESLLHVLTSYGAGAFAAALCGDADTPELVWTHRMRAQRLVPQMHHHLGDFPRKLEQHAHAAYEYVVCPPVGYPELREEMWCHRYYLRNLCDERFADWPIVEHVPLLQALLDEWRAEMVRKPLGMTEAEACQVLEVKLAEGQELDDEMLKAAYRRLARKYHPDKNPAGRERFVAVQKAYERLQAGAAAGQGPQSWRLLLTLKAQCILFRRYPEVLAPFKYGGYPLLLGAVTLPEDSEESNAAHFLGSEKAPLLEAAVELCWLTCVSSELNGGELTRSGGVDALGRLLQRCLDVLPRDAAPTLPATVISTHCLRTFAGMASFPDARQQLADKQSLVADIVQSCGLERATGAVDAALQCIIQMAASPALQDMMLKVGVLGFVVPLLFGFDPTHESMASAPEASTSAVASLAAAPEDAPSQHDAGPAYLGLGTSRSNMQVARNYHAMLAARALGRLAGLLPGASATPRCSAAAAALSALLTPALAAKLASPDPKPLLMHLNSSLFNPQIVWNSKMREEVLELMEAAREHPETAGTPQDFTFKALQGELVVAGVFVRIYNEQPAFSVNDPPAFCKGLVSYLHVQTHSQQFRAAQLDAPERGHEGADEVGVSSQESTEDAQRRREHLSSALHALQTILEAQPRLSAIMASVAALAPICNCIEPICRRLNDLPHEANRDNSGAAERTAVSSEQARHEAEIAALGLAILVRLTSHAGCVEALSKDRALLLAFWTVHRPPSAAALALALRLLHALAASPPAAWAAAAQGGAVYLMTSLLPIMPAPAHAAEAAETVRAAVATLLSQLTKQPLHGPRIVLLLHRLLPPGLVAAIEDGPGDAAVAALGHASETPERLWNLAMAMTTAEEVASLAASARLAQAQGKQNWSLPEGFKIQFEGEQAELFVGGVYVRLFLKNPQFPLRDPKRFLEGLLEAYTAAVEARQADRAVLLAAAAAELLKAHALLAEHAVALGHVDKLLRMLQTNVPPAEGAAGDGRRPSDADELGGSALRLLHQLVNSTAAAEALARVAPPAVPTILAATRWGLAGSILALETLKRAMAPINRARDIIVGQAVQADMVPLLLSQLDWRKADAGSNRSEEEERAESMQRVLAVDLLHLMAAEGSYGAQVAQQLDASEVWHAYRDQKHDLFLPAGSTSQGSVFGLLTGSQVARFALPAPELPPEPAAVPAAAPGSTPAAAAQFEEVPKSLQPVSGADSAMHAARLPDLAVSAKPAASQATAADVTAADMQQSSETAVPPAALAAGGAIATPHSTAPAASAQAQGYRHTPGVPAQEAAPAKASQEPLMHVSGTPAAVAPKPVALAESSPEATAEALPQSATTPGTLTDVPGKQAETARWRATLYPGQHTDQSKAQPEQNGAIEEQHAALQADASRPAEEPEQPPADVASETHGDVTTASSTEAQPGEAHAPAEPAVPSQLSDSQSSSLAALPAAATSTTSLDANGEALSKETANTGMPVAAEARHAAEAGTGDAQQSRSAGPRSTTAEEDAKPAAAIAPQAGTPRSSLTDAAQKPLDGSSASLAEPAAATDDKLTPAGITAAKAKDGATAAKQEASAAPVLQADALAARIEEGTASQNSAAAAGNDTDIPTQQSSAPVEASGTGEERGESAQHASASAASLPAERATASEQPGPAQAPADGASADAPEPQPQQQPAVSSLPRPRSNTTIGVKELAEAAPLGAPVSSNGRLRGSTTSKAEGAPAARKSSVNASAEVAAAKAGTQGAAFGSGRGNSKAAADPLQALLGTQQPEVPGPSPAWLRRQSSDRQRVDASSQAEQGAGTSQLPQKPQTASRQTAQQPLGHQKPGEGPVTGHRSSQQNSQDAEGVGGSQGPAQEKSGKGPGVSAKSPKESQKSPAGQLVRNRVEFNPLL</sequence>
<feature type="region of interest" description="Disordered" evidence="1">
    <location>
        <begin position="2726"/>
        <end position="3025"/>
    </location>
</feature>
<evidence type="ECO:0000259" key="2">
    <source>
        <dbReference type="PROSITE" id="PS50076"/>
    </source>
</evidence>
<organism evidence="3 4">
    <name type="scientific">Coccomyxa viridis</name>
    <dbReference type="NCBI Taxonomy" id="1274662"/>
    <lineage>
        <taxon>Eukaryota</taxon>
        <taxon>Viridiplantae</taxon>
        <taxon>Chlorophyta</taxon>
        <taxon>core chlorophytes</taxon>
        <taxon>Trebouxiophyceae</taxon>
        <taxon>Trebouxiophyceae incertae sedis</taxon>
        <taxon>Coccomyxaceae</taxon>
        <taxon>Coccomyxa</taxon>
    </lineage>
</organism>
<feature type="region of interest" description="Disordered" evidence="1">
    <location>
        <begin position="336"/>
        <end position="367"/>
    </location>
</feature>
<feature type="compositionally biased region" description="Polar residues" evidence="1">
    <location>
        <begin position="162"/>
        <end position="174"/>
    </location>
</feature>
<name>A0AAV1HSF5_9CHLO</name>
<dbReference type="Pfam" id="PF00226">
    <property type="entry name" value="DnaJ"/>
    <property type="match status" value="1"/>
</dbReference>
<feature type="compositionally biased region" description="Low complexity" evidence="1">
    <location>
        <begin position="2860"/>
        <end position="2882"/>
    </location>
</feature>
<feature type="compositionally biased region" description="Basic and acidic residues" evidence="1">
    <location>
        <begin position="152"/>
        <end position="161"/>
    </location>
</feature>
<dbReference type="SUPFAM" id="SSF46565">
    <property type="entry name" value="Chaperone J-domain"/>
    <property type="match status" value="1"/>
</dbReference>
<dbReference type="GO" id="GO:0006898">
    <property type="term" value="P:receptor-mediated endocytosis"/>
    <property type="evidence" value="ECO:0007669"/>
    <property type="project" value="TreeGrafter"/>
</dbReference>
<dbReference type="InterPro" id="IPR044978">
    <property type="entry name" value="GRV2/DNAJC13"/>
</dbReference>
<feature type="compositionally biased region" description="Low complexity" evidence="1">
    <location>
        <begin position="2765"/>
        <end position="2810"/>
    </location>
</feature>
<dbReference type="Gene3D" id="1.10.287.110">
    <property type="entry name" value="DnaJ domain"/>
    <property type="match status" value="1"/>
</dbReference>
<dbReference type="GO" id="GO:0007032">
    <property type="term" value="P:endosome organization"/>
    <property type="evidence" value="ECO:0007669"/>
    <property type="project" value="InterPro"/>
</dbReference>
<feature type="compositionally biased region" description="Polar residues" evidence="1">
    <location>
        <begin position="2627"/>
        <end position="2639"/>
    </location>
</feature>
<feature type="compositionally biased region" description="Low complexity" evidence="1">
    <location>
        <begin position="600"/>
        <end position="625"/>
    </location>
</feature>
<dbReference type="InterPro" id="IPR001623">
    <property type="entry name" value="DnaJ_domain"/>
</dbReference>
<dbReference type="EMBL" id="CAUYUE010000001">
    <property type="protein sequence ID" value="CAK0737340.1"/>
    <property type="molecule type" value="Genomic_DNA"/>
</dbReference>
<dbReference type="CDD" id="cd06257">
    <property type="entry name" value="DnaJ"/>
    <property type="match status" value="1"/>
</dbReference>
<dbReference type="InterPro" id="IPR025640">
    <property type="entry name" value="GYF_2"/>
</dbReference>
<feature type="domain" description="J" evidence="2">
    <location>
        <begin position="1275"/>
        <end position="1333"/>
    </location>
</feature>
<feature type="compositionally biased region" description="Low complexity" evidence="1">
    <location>
        <begin position="2407"/>
        <end position="2418"/>
    </location>
</feature>
<keyword evidence="4" id="KW-1185">Reference proteome</keyword>
<feature type="region of interest" description="Disordered" evidence="1">
    <location>
        <begin position="2521"/>
        <end position="2689"/>
    </location>
</feature>
<feature type="region of interest" description="Disordered" evidence="1">
    <location>
        <begin position="1738"/>
        <end position="1766"/>
    </location>
</feature>
<evidence type="ECO:0000313" key="3">
    <source>
        <dbReference type="EMBL" id="CAK0737340.1"/>
    </source>
</evidence>
<feature type="region of interest" description="Disordered" evidence="1">
    <location>
        <begin position="2454"/>
        <end position="2485"/>
    </location>
</feature>
<evidence type="ECO:0000313" key="4">
    <source>
        <dbReference type="Proteomes" id="UP001314263"/>
    </source>
</evidence>
<dbReference type="SMART" id="SM00271">
    <property type="entry name" value="DnaJ"/>
    <property type="match status" value="1"/>
</dbReference>
<dbReference type="Proteomes" id="UP001314263">
    <property type="component" value="Unassembled WGS sequence"/>
</dbReference>
<dbReference type="SUPFAM" id="SSF48371">
    <property type="entry name" value="ARM repeat"/>
    <property type="match status" value="1"/>
</dbReference>
<dbReference type="Pfam" id="PF14237">
    <property type="entry name" value="GYF_2"/>
    <property type="match status" value="1"/>
</dbReference>
<protein>
    <recommendedName>
        <fullName evidence="2">J domain-containing protein</fullName>
    </recommendedName>
</protein>